<proteinExistence type="predicted"/>
<gene>
    <name evidence="1" type="ORF">DN757_15675</name>
</gene>
<reference evidence="1 2" key="1">
    <citation type="submission" date="2018-06" db="EMBL/GenBank/DDBJ databases">
        <title>Isolation of heavy metals resistant Paenibacillus silvae NC2 from Gold-Copper mine in ZiJin, China.</title>
        <authorList>
            <person name="Xu J."/>
            <person name="Mazhar H.S."/>
            <person name="Rensing C."/>
        </authorList>
    </citation>
    <scope>NUCLEOTIDE SEQUENCE [LARGE SCALE GENOMIC DNA]</scope>
    <source>
        <strain evidence="1 2">NC2</strain>
    </source>
</reference>
<sequence length="72" mass="8173">MCKLLEKCYHQITSYPRFGPGGLSVRNKQLAGKQIQRTRPHRLKAPGGALSRCDVVDTGTLSETYKIERRKK</sequence>
<dbReference type="AlphaFoldDB" id="A0A2W6NG67"/>
<evidence type="ECO:0000313" key="2">
    <source>
        <dbReference type="Proteomes" id="UP000249204"/>
    </source>
</evidence>
<dbReference type="EMBL" id="QKWW01000044">
    <property type="protein sequence ID" value="PZT54709.1"/>
    <property type="molecule type" value="Genomic_DNA"/>
</dbReference>
<evidence type="ECO:0000313" key="1">
    <source>
        <dbReference type="EMBL" id="PZT54709.1"/>
    </source>
</evidence>
<comment type="caution">
    <text evidence="1">The sequence shown here is derived from an EMBL/GenBank/DDBJ whole genome shotgun (WGS) entry which is preliminary data.</text>
</comment>
<dbReference type="Proteomes" id="UP000249204">
    <property type="component" value="Unassembled WGS sequence"/>
</dbReference>
<name>A0A2W6NG67_9BACL</name>
<protein>
    <submittedName>
        <fullName evidence="1">Uncharacterized protein</fullName>
    </submittedName>
</protein>
<organism evidence="1 2">
    <name type="scientific">Paenibacillus silvae</name>
    <dbReference type="NCBI Taxonomy" id="1325358"/>
    <lineage>
        <taxon>Bacteria</taxon>
        <taxon>Bacillati</taxon>
        <taxon>Bacillota</taxon>
        <taxon>Bacilli</taxon>
        <taxon>Bacillales</taxon>
        <taxon>Paenibacillaceae</taxon>
        <taxon>Paenibacillus</taxon>
    </lineage>
</organism>
<accession>A0A2W6NG67</accession>